<dbReference type="InterPro" id="IPR036188">
    <property type="entry name" value="FAD/NAD-bd_sf"/>
</dbReference>
<name>A0A336MCA5_CULSO</name>
<evidence type="ECO:0000256" key="4">
    <source>
        <dbReference type="ARBA" id="ARBA00022490"/>
    </source>
</evidence>
<feature type="transmembrane region" description="Helical" evidence="9">
    <location>
        <begin position="12"/>
        <end position="32"/>
    </location>
</feature>
<reference evidence="11" key="1">
    <citation type="submission" date="2018-04" db="EMBL/GenBank/DDBJ databases">
        <authorList>
            <person name="Go L.Y."/>
            <person name="Mitchell J.A."/>
        </authorList>
    </citation>
    <scope>NUCLEOTIDE SEQUENCE</scope>
    <source>
        <tissue evidence="11">Whole organism</tissue>
    </source>
</reference>
<dbReference type="PANTHER" id="PTHR10742:SF405">
    <property type="entry name" value="PEROXISOMAL N(1)-ACETYL-SPERMINE_SPERMIDINE OXIDASE"/>
    <property type="match status" value="1"/>
</dbReference>
<dbReference type="GO" id="GO:0046592">
    <property type="term" value="F:polyamine oxidase activity"/>
    <property type="evidence" value="ECO:0007669"/>
    <property type="project" value="TreeGrafter"/>
</dbReference>
<keyword evidence="9" id="KW-0812">Transmembrane</keyword>
<dbReference type="InterPro" id="IPR050281">
    <property type="entry name" value="Flavin_monoamine_oxidase"/>
</dbReference>
<comment type="cofactor">
    <cofactor evidence="1">
        <name>FAD</name>
        <dbReference type="ChEBI" id="CHEBI:57692"/>
    </cofactor>
</comment>
<keyword evidence="4" id="KW-0963">Cytoplasm</keyword>
<feature type="domain" description="Amine oxidase" evidence="10">
    <location>
        <begin position="22"/>
        <end position="510"/>
    </location>
</feature>
<evidence type="ECO:0000313" key="12">
    <source>
        <dbReference type="EMBL" id="SSX28022.1"/>
    </source>
</evidence>
<dbReference type="SUPFAM" id="SSF54373">
    <property type="entry name" value="FAD-linked reductases, C-terminal domain"/>
    <property type="match status" value="1"/>
</dbReference>
<evidence type="ECO:0000256" key="3">
    <source>
        <dbReference type="ARBA" id="ARBA00005995"/>
    </source>
</evidence>
<sequence>MSEYETKKKKNQYKIIIIGAGISGLSSGVHLLQNNISDFLILEARNRIGGRIISIDMGGKKVELGANWIHGILGNPVFELAMQNGLVNVVNIPKQHKIVAATEDGKQIPFVMLQEIYEAYCCFLRRCEEYFVSDYLPPVGISSVGEHINLEIELYLKNVSDTKEKSLKRQIFDCLLKRETCITGCHTMNEIDLLELGSYTELQGGNIVLPSGYSSILTPLVNMLTEDKIVKNCPVKSIHWRRKQSTDTDEEDDGGASDDSDKTVTDVPISSSGQQQRVKVICENGDKFYADHVIVTIPLGVLKEHNKTLFVPELPQFKIEAIDRLLFGTVDKIYLEYDRPFLNPSITEVMLLWESINSDECSSSSSSASDKNSMESNWFRKIYSFTKVTDTLLLGWISGKEAEYMETLAFEVVAEKCTEILRKFLKDPYIPAPKKCIFTTWRNQPFSRGSYTSIAVGASQDDIESIAQPLYSSPHQQKPSVLFAGEHTHSNFYSTAHGAYLSGRTAAQIIYEPDTPQEICIETDSSDLSSWLAGIALD</sequence>
<feature type="region of interest" description="Disordered" evidence="8">
    <location>
        <begin position="241"/>
        <end position="271"/>
    </location>
</feature>
<evidence type="ECO:0000256" key="9">
    <source>
        <dbReference type="SAM" id="Phobius"/>
    </source>
</evidence>
<dbReference type="GO" id="GO:0005737">
    <property type="term" value="C:cytoplasm"/>
    <property type="evidence" value="ECO:0007669"/>
    <property type="project" value="UniProtKB-SubCell"/>
</dbReference>
<dbReference type="Pfam" id="PF01593">
    <property type="entry name" value="Amino_oxidase"/>
    <property type="match status" value="1"/>
</dbReference>
<dbReference type="Gene3D" id="3.50.50.60">
    <property type="entry name" value="FAD/NAD(P)-binding domain"/>
    <property type="match status" value="1"/>
</dbReference>
<evidence type="ECO:0000256" key="6">
    <source>
        <dbReference type="ARBA" id="ARBA00022827"/>
    </source>
</evidence>
<evidence type="ECO:0000256" key="1">
    <source>
        <dbReference type="ARBA" id="ARBA00001974"/>
    </source>
</evidence>
<comment type="subcellular location">
    <subcellularLocation>
        <location evidence="2">Cytoplasm</location>
    </subcellularLocation>
</comment>
<evidence type="ECO:0000313" key="11">
    <source>
        <dbReference type="EMBL" id="SSX07694.1"/>
    </source>
</evidence>
<dbReference type="PANTHER" id="PTHR10742">
    <property type="entry name" value="FLAVIN MONOAMINE OXIDASE"/>
    <property type="match status" value="1"/>
</dbReference>
<gene>
    <name evidence="12" type="primary">CSON015070</name>
</gene>
<dbReference type="EMBL" id="UFQT01000920">
    <property type="protein sequence ID" value="SSX28022.1"/>
    <property type="molecule type" value="Genomic_DNA"/>
</dbReference>
<keyword evidence="9" id="KW-0472">Membrane</keyword>
<dbReference type="VEuPathDB" id="VectorBase:CSON015070"/>
<dbReference type="OMA" id="DVGCGWL"/>
<proteinExistence type="inferred from homology"/>
<dbReference type="Gene3D" id="3.90.660.10">
    <property type="match status" value="1"/>
</dbReference>
<dbReference type="AlphaFoldDB" id="A0A336MCA5"/>
<accession>A0A336MCA5</accession>
<reference evidence="12" key="2">
    <citation type="submission" date="2018-07" db="EMBL/GenBank/DDBJ databases">
        <authorList>
            <person name="Quirk P.G."/>
            <person name="Krulwich T.A."/>
        </authorList>
    </citation>
    <scope>NUCLEOTIDE SEQUENCE</scope>
</reference>
<keyword evidence="6" id="KW-0274">FAD</keyword>
<dbReference type="InterPro" id="IPR002937">
    <property type="entry name" value="Amino_oxidase"/>
</dbReference>
<comment type="similarity">
    <text evidence="3">Belongs to the flavin monoamine oxidase family.</text>
</comment>
<evidence type="ECO:0000259" key="10">
    <source>
        <dbReference type="Pfam" id="PF01593"/>
    </source>
</evidence>
<dbReference type="EMBL" id="UFQS01000920">
    <property type="protein sequence ID" value="SSX07694.1"/>
    <property type="molecule type" value="Genomic_DNA"/>
</dbReference>
<feature type="compositionally biased region" description="Acidic residues" evidence="8">
    <location>
        <begin position="247"/>
        <end position="258"/>
    </location>
</feature>
<protein>
    <submittedName>
        <fullName evidence="12">CSON015070 protein</fullName>
    </submittedName>
</protein>
<organism evidence="12">
    <name type="scientific">Culicoides sonorensis</name>
    <name type="common">Biting midge</name>
    <dbReference type="NCBI Taxonomy" id="179676"/>
    <lineage>
        <taxon>Eukaryota</taxon>
        <taxon>Metazoa</taxon>
        <taxon>Ecdysozoa</taxon>
        <taxon>Arthropoda</taxon>
        <taxon>Hexapoda</taxon>
        <taxon>Insecta</taxon>
        <taxon>Pterygota</taxon>
        <taxon>Neoptera</taxon>
        <taxon>Endopterygota</taxon>
        <taxon>Diptera</taxon>
        <taxon>Nematocera</taxon>
        <taxon>Chironomoidea</taxon>
        <taxon>Ceratopogonidae</taxon>
        <taxon>Ceratopogoninae</taxon>
        <taxon>Culicoides</taxon>
        <taxon>Monoculicoides</taxon>
    </lineage>
</organism>
<keyword evidence="5" id="KW-0285">Flavoprotein</keyword>
<evidence type="ECO:0000256" key="7">
    <source>
        <dbReference type="ARBA" id="ARBA00023002"/>
    </source>
</evidence>
<evidence type="ECO:0000256" key="5">
    <source>
        <dbReference type="ARBA" id="ARBA00022630"/>
    </source>
</evidence>
<dbReference type="SUPFAM" id="SSF51905">
    <property type="entry name" value="FAD/NAD(P)-binding domain"/>
    <property type="match status" value="1"/>
</dbReference>
<keyword evidence="9" id="KW-1133">Transmembrane helix</keyword>
<evidence type="ECO:0000256" key="2">
    <source>
        <dbReference type="ARBA" id="ARBA00004496"/>
    </source>
</evidence>
<evidence type="ECO:0000256" key="8">
    <source>
        <dbReference type="SAM" id="MobiDB-lite"/>
    </source>
</evidence>
<keyword evidence="7" id="KW-0560">Oxidoreductase</keyword>